<dbReference type="PROSITE" id="PS51123">
    <property type="entry name" value="OMPA_2"/>
    <property type="match status" value="1"/>
</dbReference>
<keyword evidence="2 4" id="KW-0472">Membrane</keyword>
<evidence type="ECO:0000313" key="7">
    <source>
        <dbReference type="EMBL" id="MFD2585984.1"/>
    </source>
</evidence>
<reference evidence="8" key="1">
    <citation type="journal article" date="2019" name="Int. J. Syst. Evol. Microbiol.">
        <title>The Global Catalogue of Microorganisms (GCM) 10K type strain sequencing project: providing services to taxonomists for standard genome sequencing and annotation.</title>
        <authorList>
            <consortium name="The Broad Institute Genomics Platform"/>
            <consortium name="The Broad Institute Genome Sequencing Center for Infectious Disease"/>
            <person name="Wu L."/>
            <person name="Ma J."/>
        </authorList>
    </citation>
    <scope>NUCLEOTIDE SEQUENCE [LARGE SCALE GENOMIC DNA]</scope>
    <source>
        <strain evidence="8">KCTC 52368</strain>
    </source>
</reference>
<protein>
    <submittedName>
        <fullName evidence="7">OmpA family protein</fullName>
    </submittedName>
</protein>
<evidence type="ECO:0000256" key="5">
    <source>
        <dbReference type="SAM" id="SignalP"/>
    </source>
</evidence>
<organism evidence="7 8">
    <name type="scientific">Croceitalea marina</name>
    <dbReference type="NCBI Taxonomy" id="1775166"/>
    <lineage>
        <taxon>Bacteria</taxon>
        <taxon>Pseudomonadati</taxon>
        <taxon>Bacteroidota</taxon>
        <taxon>Flavobacteriia</taxon>
        <taxon>Flavobacteriales</taxon>
        <taxon>Flavobacteriaceae</taxon>
        <taxon>Croceitalea</taxon>
    </lineage>
</organism>
<feature type="chain" id="PRO_5045615912" evidence="5">
    <location>
        <begin position="22"/>
        <end position="357"/>
    </location>
</feature>
<accession>A0ABW5MWF8</accession>
<dbReference type="InterPro" id="IPR036737">
    <property type="entry name" value="OmpA-like_sf"/>
</dbReference>
<keyword evidence="5" id="KW-0732">Signal</keyword>
<dbReference type="PANTHER" id="PTHR30329">
    <property type="entry name" value="STATOR ELEMENT OF FLAGELLAR MOTOR COMPLEX"/>
    <property type="match status" value="1"/>
</dbReference>
<comment type="caution">
    <text evidence="7">The sequence shown here is derived from an EMBL/GenBank/DDBJ whole genome shotgun (WGS) entry which is preliminary data.</text>
</comment>
<dbReference type="PANTHER" id="PTHR30329:SF21">
    <property type="entry name" value="LIPOPROTEIN YIAD-RELATED"/>
    <property type="match status" value="1"/>
</dbReference>
<dbReference type="Pfam" id="PF00691">
    <property type="entry name" value="OmpA"/>
    <property type="match status" value="1"/>
</dbReference>
<name>A0ABW5MWF8_9FLAO</name>
<evidence type="ECO:0000256" key="3">
    <source>
        <dbReference type="ARBA" id="ARBA00023237"/>
    </source>
</evidence>
<keyword evidence="8" id="KW-1185">Reference proteome</keyword>
<gene>
    <name evidence="7" type="ORF">ACFSQJ_03530</name>
</gene>
<proteinExistence type="predicted"/>
<sequence length="357" mass="41338">MRWVIYVGVVLFCFQTCSVFAQNLVKNPSFEDYHECPNILGTFNEHVKSWSTPTAGTTDYFNTCSKVMSAPENFNGVQHPKDGEAYAGLYFYAPGDYREYIQVALKTKLRPDKEYQLSFYISLAEGSDFAVKDFGVVCSYKQIALKTKKNLSRRQLYSVEGNKFHSFEINHPDFHEDKSSWLKVSVSFVAKGYERFLVLGNLRNNKLTRKVQTKRKESKKGAYYYIDEILLKGEHVEVQTKFKLETLHEFENILFDFDVFSLDEISANTLKELYTHLNENPRLHITILGHTDNRGSKRYNKLLSLKRAESIAKYLVELGLSKERIDVIGYGSSKPLLSNNSEEGRKKNRRVEFILKE</sequence>
<keyword evidence="3" id="KW-0998">Cell outer membrane</keyword>
<dbReference type="InterPro" id="IPR006665">
    <property type="entry name" value="OmpA-like"/>
</dbReference>
<evidence type="ECO:0000256" key="4">
    <source>
        <dbReference type="PROSITE-ProRule" id="PRU00473"/>
    </source>
</evidence>
<feature type="domain" description="OmpA-like" evidence="6">
    <location>
        <begin position="242"/>
        <end position="357"/>
    </location>
</feature>
<feature type="signal peptide" evidence="5">
    <location>
        <begin position="1"/>
        <end position="21"/>
    </location>
</feature>
<comment type="subcellular location">
    <subcellularLocation>
        <location evidence="1">Cell outer membrane</location>
    </subcellularLocation>
</comment>
<evidence type="ECO:0000256" key="1">
    <source>
        <dbReference type="ARBA" id="ARBA00004442"/>
    </source>
</evidence>
<dbReference type="PRINTS" id="PR01021">
    <property type="entry name" value="OMPADOMAIN"/>
</dbReference>
<dbReference type="Gene3D" id="3.30.1330.60">
    <property type="entry name" value="OmpA-like domain"/>
    <property type="match status" value="1"/>
</dbReference>
<dbReference type="Proteomes" id="UP001597526">
    <property type="component" value="Unassembled WGS sequence"/>
</dbReference>
<dbReference type="RefSeq" id="WP_377765588.1">
    <property type="nucleotide sequence ID" value="NZ_JBHULB010000006.1"/>
</dbReference>
<evidence type="ECO:0000259" key="6">
    <source>
        <dbReference type="PROSITE" id="PS51123"/>
    </source>
</evidence>
<dbReference type="InterPro" id="IPR006664">
    <property type="entry name" value="OMP_bac"/>
</dbReference>
<dbReference type="SUPFAM" id="SSF103088">
    <property type="entry name" value="OmpA-like"/>
    <property type="match status" value="1"/>
</dbReference>
<dbReference type="InterPro" id="IPR050330">
    <property type="entry name" value="Bact_OuterMem_StrucFunc"/>
</dbReference>
<dbReference type="CDD" id="cd07185">
    <property type="entry name" value="OmpA_C-like"/>
    <property type="match status" value="1"/>
</dbReference>
<evidence type="ECO:0000313" key="8">
    <source>
        <dbReference type="Proteomes" id="UP001597526"/>
    </source>
</evidence>
<dbReference type="Gene3D" id="2.60.120.260">
    <property type="entry name" value="Galactose-binding domain-like"/>
    <property type="match status" value="1"/>
</dbReference>
<dbReference type="EMBL" id="JBHULB010000006">
    <property type="protein sequence ID" value="MFD2585984.1"/>
    <property type="molecule type" value="Genomic_DNA"/>
</dbReference>
<evidence type="ECO:0000256" key="2">
    <source>
        <dbReference type="ARBA" id="ARBA00023136"/>
    </source>
</evidence>